<keyword evidence="3" id="KW-0288">FMN</keyword>
<evidence type="ECO:0000256" key="4">
    <source>
        <dbReference type="ARBA" id="ARBA00038054"/>
    </source>
</evidence>
<name>A0A0C1N903_9CYAN</name>
<dbReference type="GO" id="GO:0010181">
    <property type="term" value="F:FMN binding"/>
    <property type="evidence" value="ECO:0007669"/>
    <property type="project" value="InterPro"/>
</dbReference>
<accession>A0A0C1N903</accession>
<evidence type="ECO:0000313" key="8">
    <source>
        <dbReference type="Proteomes" id="UP000029738"/>
    </source>
</evidence>
<comment type="similarity">
    <text evidence="4">Belongs to the flavoredoxin family.</text>
</comment>
<comment type="cofactor">
    <cofactor evidence="1">
        <name>FMN</name>
        <dbReference type="ChEBI" id="CHEBI:58210"/>
    </cofactor>
</comment>
<proteinExistence type="inferred from homology"/>
<protein>
    <submittedName>
        <fullName evidence="6 7">Flavin reductase</fullName>
    </submittedName>
</protein>
<evidence type="ECO:0000259" key="5">
    <source>
        <dbReference type="SMART" id="SM00903"/>
    </source>
</evidence>
<dbReference type="AlphaFoldDB" id="A0A0C1N903"/>
<sequence>MIIDPSQIDPRTGYQLLIGSVVPRPIAWVSTVARDGTYNLAPFSFFMGVTANPPTLAISCGHRRGVGKKDTLVNAESSGELVINVVVEEVEQQMNISSAEFPPEVDEFKEAGLTPIPSVKVRPPRVAESPINIECQLKQVVYVGNEGSQSGLIIAEALLWHIRDDLLTPQNTIDVSKLHAIGRLSGNWYSHTRDLYEIARPTDRSSNIQSGSS</sequence>
<evidence type="ECO:0000256" key="1">
    <source>
        <dbReference type="ARBA" id="ARBA00001917"/>
    </source>
</evidence>
<evidence type="ECO:0000256" key="2">
    <source>
        <dbReference type="ARBA" id="ARBA00022630"/>
    </source>
</evidence>
<gene>
    <name evidence="7" type="ORF">DA73_0232160</name>
    <name evidence="6" type="ORF">DA73_0400006805</name>
</gene>
<dbReference type="Proteomes" id="UP000029738">
    <property type="component" value="Unassembled WGS sequence"/>
</dbReference>
<dbReference type="SMART" id="SM00903">
    <property type="entry name" value="Flavin_Reduct"/>
    <property type="match status" value="1"/>
</dbReference>
<reference evidence="7" key="1">
    <citation type="journal article" date="2015" name="Genome Announc.">
        <title>Draft Genome Sequence of Tolypothrix boutellei Strain VB521301.</title>
        <authorList>
            <person name="Chandrababunaidu M.M."/>
            <person name="Singh D."/>
            <person name="Sen D."/>
            <person name="Bhan S."/>
            <person name="Das S."/>
            <person name="Gupta A."/>
            <person name="Adhikary S.P."/>
            <person name="Tripathy S."/>
        </authorList>
    </citation>
    <scope>NUCLEOTIDE SEQUENCE</scope>
    <source>
        <strain evidence="7">VB521301</strain>
    </source>
</reference>
<dbReference type="OrthoDB" id="9794638at2"/>
<dbReference type="EMBL" id="JHEG02000058">
    <property type="protein sequence ID" value="KIE09096.1"/>
    <property type="molecule type" value="Genomic_DNA"/>
</dbReference>
<dbReference type="SUPFAM" id="SSF50475">
    <property type="entry name" value="FMN-binding split barrel"/>
    <property type="match status" value="1"/>
</dbReference>
<dbReference type="InterPro" id="IPR012349">
    <property type="entry name" value="Split_barrel_FMN-bd"/>
</dbReference>
<keyword evidence="8" id="KW-1185">Reference proteome</keyword>
<dbReference type="EMBL" id="JHEG04000001">
    <property type="protein sequence ID" value="KAF3885202.1"/>
    <property type="molecule type" value="Genomic_DNA"/>
</dbReference>
<comment type="caution">
    <text evidence="7">The sequence shown here is derived from an EMBL/GenBank/DDBJ whole genome shotgun (WGS) entry which is preliminary data.</text>
</comment>
<evidence type="ECO:0000313" key="7">
    <source>
        <dbReference type="EMBL" id="KIE09096.1"/>
    </source>
</evidence>
<dbReference type="InterPro" id="IPR002563">
    <property type="entry name" value="Flavin_Rdtase-like_dom"/>
</dbReference>
<reference evidence="6" key="2">
    <citation type="submission" date="2019-11" db="EMBL/GenBank/DDBJ databases">
        <title>Improved Assembly of Tolypothrix boutellei genome.</title>
        <authorList>
            <person name="Sarangi A.N."/>
            <person name="Mukherjee M."/>
            <person name="Ghosh S."/>
            <person name="Singh D."/>
            <person name="Das A."/>
            <person name="Kant S."/>
            <person name="Prusty A."/>
            <person name="Tripathy S."/>
        </authorList>
    </citation>
    <scope>NUCLEOTIDE SEQUENCE</scope>
    <source>
        <strain evidence="6">VB521301</strain>
    </source>
</reference>
<dbReference type="RefSeq" id="WP_038088302.1">
    <property type="nucleotide sequence ID" value="NZ_JHEG04000001.1"/>
</dbReference>
<evidence type="ECO:0000313" key="6">
    <source>
        <dbReference type="EMBL" id="KAF3885202.1"/>
    </source>
</evidence>
<dbReference type="GO" id="GO:0016646">
    <property type="term" value="F:oxidoreductase activity, acting on the CH-NH group of donors, NAD or NADP as acceptor"/>
    <property type="evidence" value="ECO:0007669"/>
    <property type="project" value="UniProtKB-ARBA"/>
</dbReference>
<dbReference type="PANTHER" id="PTHR33798">
    <property type="entry name" value="FLAVOPROTEIN OXYGENASE"/>
    <property type="match status" value="1"/>
</dbReference>
<feature type="domain" description="Flavin reductase like" evidence="5">
    <location>
        <begin position="19"/>
        <end position="180"/>
    </location>
</feature>
<dbReference type="PANTHER" id="PTHR33798:SF5">
    <property type="entry name" value="FLAVIN REDUCTASE LIKE DOMAIN-CONTAINING PROTEIN"/>
    <property type="match status" value="1"/>
</dbReference>
<dbReference type="STRING" id="1479485.DA73_0232160"/>
<evidence type="ECO:0000256" key="3">
    <source>
        <dbReference type="ARBA" id="ARBA00022643"/>
    </source>
</evidence>
<dbReference type="Pfam" id="PF01613">
    <property type="entry name" value="Flavin_Reduct"/>
    <property type="match status" value="1"/>
</dbReference>
<organism evidence="7">
    <name type="scientific">Tolypothrix bouteillei VB521301</name>
    <dbReference type="NCBI Taxonomy" id="1479485"/>
    <lineage>
        <taxon>Bacteria</taxon>
        <taxon>Bacillati</taxon>
        <taxon>Cyanobacteriota</taxon>
        <taxon>Cyanophyceae</taxon>
        <taxon>Nostocales</taxon>
        <taxon>Tolypothrichaceae</taxon>
        <taxon>Tolypothrix</taxon>
    </lineage>
</organism>
<dbReference type="Gene3D" id="2.30.110.10">
    <property type="entry name" value="Electron Transport, Fmn-binding Protein, Chain A"/>
    <property type="match status" value="1"/>
</dbReference>
<keyword evidence="2" id="KW-0285">Flavoprotein</keyword>